<dbReference type="PANTHER" id="PTHR43005:SF1">
    <property type="entry name" value="SPERMIDINE_PUTRESCINE TRANSPORT SYSTEM PERMEASE PROTEIN"/>
    <property type="match status" value="1"/>
</dbReference>
<evidence type="ECO:0000313" key="9">
    <source>
        <dbReference type="EMBL" id="BAS26323.1"/>
    </source>
</evidence>
<dbReference type="EMBL" id="AP014924">
    <property type="protein sequence ID" value="BAS26323.1"/>
    <property type="molecule type" value="Genomic_DNA"/>
</dbReference>
<keyword evidence="10" id="KW-1185">Reference proteome</keyword>
<feature type="transmembrane region" description="Helical" evidence="7">
    <location>
        <begin position="282"/>
        <end position="301"/>
    </location>
</feature>
<dbReference type="SUPFAM" id="SSF161098">
    <property type="entry name" value="MetI-like"/>
    <property type="match status" value="1"/>
</dbReference>
<dbReference type="InterPro" id="IPR035906">
    <property type="entry name" value="MetI-like_sf"/>
</dbReference>
<dbReference type="GO" id="GO:0005886">
    <property type="term" value="C:plasma membrane"/>
    <property type="evidence" value="ECO:0007669"/>
    <property type="project" value="UniProtKB-SubCell"/>
</dbReference>
<dbReference type="Gene3D" id="1.10.3720.10">
    <property type="entry name" value="MetI-like"/>
    <property type="match status" value="1"/>
</dbReference>
<feature type="transmembrane region" description="Helical" evidence="7">
    <location>
        <begin position="165"/>
        <end position="184"/>
    </location>
</feature>
<keyword evidence="6 7" id="KW-0472">Membrane</keyword>
<dbReference type="Pfam" id="PF00528">
    <property type="entry name" value="BPD_transp_1"/>
    <property type="match status" value="1"/>
</dbReference>
<keyword evidence="4 7" id="KW-0812">Transmembrane</keyword>
<evidence type="ECO:0000256" key="2">
    <source>
        <dbReference type="ARBA" id="ARBA00022448"/>
    </source>
</evidence>
<dbReference type="STRING" id="1555112.LIP_0466"/>
<protein>
    <submittedName>
        <fullName evidence="9">Sugar ABC transporter permease</fullName>
    </submittedName>
</protein>
<feature type="transmembrane region" description="Helical" evidence="7">
    <location>
        <begin position="85"/>
        <end position="111"/>
    </location>
</feature>
<feature type="transmembrane region" description="Helical" evidence="7">
    <location>
        <begin position="228"/>
        <end position="247"/>
    </location>
</feature>
<reference evidence="10" key="1">
    <citation type="submission" date="2015-07" db="EMBL/GenBank/DDBJ databases">
        <title>Complete genome sequence and phylogenetic analysis of Limnochorda pilosa.</title>
        <authorList>
            <person name="Watanabe M."/>
            <person name="Kojima H."/>
            <person name="Fukui M."/>
        </authorList>
    </citation>
    <scope>NUCLEOTIDE SEQUENCE [LARGE SCALE GENOMIC DNA]</scope>
    <source>
        <strain evidence="10">HC45</strain>
    </source>
</reference>
<dbReference type="Proteomes" id="UP000065807">
    <property type="component" value="Chromosome"/>
</dbReference>
<evidence type="ECO:0000256" key="3">
    <source>
        <dbReference type="ARBA" id="ARBA00022475"/>
    </source>
</evidence>
<accession>A0A0K2SGT7</accession>
<dbReference type="PANTHER" id="PTHR43005">
    <property type="entry name" value="BLR7065 PROTEIN"/>
    <property type="match status" value="1"/>
</dbReference>
<dbReference type="KEGG" id="lpil:LIP_0466"/>
<dbReference type="AlphaFoldDB" id="A0A0K2SGT7"/>
<name>A0A0K2SGT7_LIMPI</name>
<comment type="similarity">
    <text evidence="7">Belongs to the binding-protein-dependent transport system permease family.</text>
</comment>
<gene>
    <name evidence="9" type="ORF">LIP_0466</name>
</gene>
<evidence type="ECO:0000313" key="10">
    <source>
        <dbReference type="Proteomes" id="UP000065807"/>
    </source>
</evidence>
<evidence type="ECO:0000256" key="7">
    <source>
        <dbReference type="RuleBase" id="RU363032"/>
    </source>
</evidence>
<feature type="transmembrane region" description="Helical" evidence="7">
    <location>
        <begin position="123"/>
        <end position="145"/>
    </location>
</feature>
<evidence type="ECO:0000256" key="6">
    <source>
        <dbReference type="ARBA" id="ARBA00023136"/>
    </source>
</evidence>
<feature type="transmembrane region" description="Helical" evidence="7">
    <location>
        <begin position="27"/>
        <end position="48"/>
    </location>
</feature>
<keyword evidence="3" id="KW-1003">Cell membrane</keyword>
<reference evidence="10" key="2">
    <citation type="journal article" date="2016" name="Int. J. Syst. Evol. Microbiol.">
        <title>Complete genome sequence and cell structure of Limnochorda pilosa, a Gram-negative spore-former within the phylum Firmicutes.</title>
        <authorList>
            <person name="Watanabe M."/>
            <person name="Kojima H."/>
            <person name="Fukui M."/>
        </authorList>
    </citation>
    <scope>NUCLEOTIDE SEQUENCE [LARGE SCALE GENOMIC DNA]</scope>
    <source>
        <strain evidence="10">HC45</strain>
    </source>
</reference>
<comment type="subcellular location">
    <subcellularLocation>
        <location evidence="1 7">Cell membrane</location>
        <topology evidence="1 7">Multi-pass membrane protein</topology>
    </subcellularLocation>
</comment>
<evidence type="ECO:0000259" key="8">
    <source>
        <dbReference type="PROSITE" id="PS50928"/>
    </source>
</evidence>
<keyword evidence="2 7" id="KW-0813">Transport</keyword>
<dbReference type="PATRIC" id="fig|1555112.3.peg.485"/>
<dbReference type="CDD" id="cd06261">
    <property type="entry name" value="TM_PBP2"/>
    <property type="match status" value="1"/>
</dbReference>
<evidence type="ECO:0000256" key="4">
    <source>
        <dbReference type="ARBA" id="ARBA00022692"/>
    </source>
</evidence>
<feature type="domain" description="ABC transmembrane type-1" evidence="8">
    <location>
        <begin position="86"/>
        <end position="300"/>
    </location>
</feature>
<keyword evidence="5 7" id="KW-1133">Transmembrane helix</keyword>
<dbReference type="GO" id="GO:0055085">
    <property type="term" value="P:transmembrane transport"/>
    <property type="evidence" value="ECO:0007669"/>
    <property type="project" value="InterPro"/>
</dbReference>
<evidence type="ECO:0000256" key="1">
    <source>
        <dbReference type="ARBA" id="ARBA00004651"/>
    </source>
</evidence>
<dbReference type="PROSITE" id="PS50928">
    <property type="entry name" value="ABC_TM1"/>
    <property type="match status" value="1"/>
</dbReference>
<evidence type="ECO:0000256" key="5">
    <source>
        <dbReference type="ARBA" id="ARBA00022989"/>
    </source>
</evidence>
<organism evidence="9 10">
    <name type="scientific">Limnochorda pilosa</name>
    <dbReference type="NCBI Taxonomy" id="1555112"/>
    <lineage>
        <taxon>Bacteria</taxon>
        <taxon>Bacillati</taxon>
        <taxon>Bacillota</taxon>
        <taxon>Limnochordia</taxon>
        <taxon>Limnochordales</taxon>
        <taxon>Limnochordaceae</taxon>
        <taxon>Limnochorda</taxon>
    </lineage>
</organism>
<sequence>MHERELAQANAGSRTVSRRDERARARFGLLLAAPAVLIFVAIIGYPLVQSVITSLYDASLLRPGRAWVGLENFRSVLGGSTFWPILRATGVFVLGTTGLGVALSFLWALFLNESFPGRNVLRGLSLIPWIVPSTVGGFLWLWMFHGQFGVINGFLRTLGVLDRPIVWLASPAWAQAAVILARVWQAMPWYTLLLLAGLQGIDRQILEAARVDGAGNLRLVTRVILPQVRFILFLTTMLALIGNLQHFDLIWVMTGGGPGRATATFSVEVYQQAFQRWDTGTAAAIGVLWMGFISVVAFFYLRRLDVGE</sequence>
<dbReference type="InterPro" id="IPR000515">
    <property type="entry name" value="MetI-like"/>
</dbReference>
<proteinExistence type="inferred from homology"/>